<reference evidence="3" key="1">
    <citation type="journal article" date="2020" name="Stud. Mycol.">
        <title>101 Dothideomycetes genomes: a test case for predicting lifestyles and emergence of pathogens.</title>
        <authorList>
            <person name="Haridas S."/>
            <person name="Albert R."/>
            <person name="Binder M."/>
            <person name="Bloem J."/>
            <person name="Labutti K."/>
            <person name="Salamov A."/>
            <person name="Andreopoulos B."/>
            <person name="Baker S."/>
            <person name="Barry K."/>
            <person name="Bills G."/>
            <person name="Bluhm B."/>
            <person name="Cannon C."/>
            <person name="Castanera R."/>
            <person name="Culley D."/>
            <person name="Daum C."/>
            <person name="Ezra D."/>
            <person name="Gonzalez J."/>
            <person name="Henrissat B."/>
            <person name="Kuo A."/>
            <person name="Liang C."/>
            <person name="Lipzen A."/>
            <person name="Lutzoni F."/>
            <person name="Magnuson J."/>
            <person name="Mondo S."/>
            <person name="Nolan M."/>
            <person name="Ohm R."/>
            <person name="Pangilinan J."/>
            <person name="Park H.-J."/>
            <person name="Ramirez L."/>
            <person name="Alfaro M."/>
            <person name="Sun H."/>
            <person name="Tritt A."/>
            <person name="Yoshinaga Y."/>
            <person name="Zwiers L.-H."/>
            <person name="Turgeon B."/>
            <person name="Goodwin S."/>
            <person name="Spatafora J."/>
            <person name="Crous P."/>
            <person name="Grigoriev I."/>
        </authorList>
    </citation>
    <scope>NUCLEOTIDE SEQUENCE</scope>
    <source>
        <strain evidence="3">ATCC 16933</strain>
    </source>
</reference>
<sequence>MKSVASYLLFAAPFFVGQALASLNCTVADGAMVTEYACDVWFKLYNGMFSSGEDLVGCNYEGYPFEQTGLPFCYEESMMPSPTTCVGRAETPAETNPPITTLNAPPPGVGPVIPEAPPGKE</sequence>
<feature type="region of interest" description="Disordered" evidence="1">
    <location>
        <begin position="84"/>
        <end position="121"/>
    </location>
</feature>
<protein>
    <recommendedName>
        <fullName evidence="5">LysM domain-containing protein</fullName>
    </recommendedName>
</protein>
<feature type="compositionally biased region" description="Pro residues" evidence="1">
    <location>
        <begin position="104"/>
        <end position="121"/>
    </location>
</feature>
<dbReference type="EMBL" id="MU001685">
    <property type="protein sequence ID" value="KAF2455886.1"/>
    <property type="molecule type" value="Genomic_DNA"/>
</dbReference>
<evidence type="ECO:0008006" key="5">
    <source>
        <dbReference type="Google" id="ProtNLM"/>
    </source>
</evidence>
<feature type="signal peptide" evidence="2">
    <location>
        <begin position="1"/>
        <end position="21"/>
    </location>
</feature>
<gene>
    <name evidence="3" type="ORF">BDY21DRAFT_372999</name>
</gene>
<dbReference type="Proteomes" id="UP000799766">
    <property type="component" value="Unassembled WGS sequence"/>
</dbReference>
<feature type="compositionally biased region" description="Polar residues" evidence="1">
    <location>
        <begin position="93"/>
        <end position="103"/>
    </location>
</feature>
<evidence type="ECO:0000256" key="1">
    <source>
        <dbReference type="SAM" id="MobiDB-lite"/>
    </source>
</evidence>
<proteinExistence type="predicted"/>
<evidence type="ECO:0000256" key="2">
    <source>
        <dbReference type="SAM" id="SignalP"/>
    </source>
</evidence>
<dbReference type="AlphaFoldDB" id="A0A6A6NVX8"/>
<dbReference type="OrthoDB" id="3926513at2759"/>
<keyword evidence="2" id="KW-0732">Signal</keyword>
<accession>A0A6A6NVX8</accession>
<keyword evidence="4" id="KW-1185">Reference proteome</keyword>
<evidence type="ECO:0000313" key="3">
    <source>
        <dbReference type="EMBL" id="KAF2455886.1"/>
    </source>
</evidence>
<feature type="chain" id="PRO_5025653599" description="LysM domain-containing protein" evidence="2">
    <location>
        <begin position="22"/>
        <end position="121"/>
    </location>
</feature>
<evidence type="ECO:0000313" key="4">
    <source>
        <dbReference type="Proteomes" id="UP000799766"/>
    </source>
</evidence>
<organism evidence="3 4">
    <name type="scientific">Lineolata rhizophorae</name>
    <dbReference type="NCBI Taxonomy" id="578093"/>
    <lineage>
        <taxon>Eukaryota</taxon>
        <taxon>Fungi</taxon>
        <taxon>Dikarya</taxon>
        <taxon>Ascomycota</taxon>
        <taxon>Pezizomycotina</taxon>
        <taxon>Dothideomycetes</taxon>
        <taxon>Dothideomycetes incertae sedis</taxon>
        <taxon>Lineolatales</taxon>
        <taxon>Lineolataceae</taxon>
        <taxon>Lineolata</taxon>
    </lineage>
</organism>
<name>A0A6A6NVX8_9PEZI</name>